<evidence type="ECO:0000313" key="1">
    <source>
        <dbReference type="EMBL" id="MFC0384726.1"/>
    </source>
</evidence>
<proteinExistence type="predicted"/>
<organism evidence="1 2">
    <name type="scientific">Muricoccus vinaceus</name>
    <dbReference type="NCBI Taxonomy" id="424704"/>
    <lineage>
        <taxon>Bacteria</taxon>
        <taxon>Pseudomonadati</taxon>
        <taxon>Pseudomonadota</taxon>
        <taxon>Alphaproteobacteria</taxon>
        <taxon>Acetobacterales</taxon>
        <taxon>Roseomonadaceae</taxon>
        <taxon>Muricoccus</taxon>
    </lineage>
</organism>
<dbReference type="RefSeq" id="WP_377048806.1">
    <property type="nucleotide sequence ID" value="NZ_JBHLVZ010000002.1"/>
</dbReference>
<dbReference type="EMBL" id="JBHLVZ010000002">
    <property type="protein sequence ID" value="MFC0384726.1"/>
    <property type="molecule type" value="Genomic_DNA"/>
</dbReference>
<comment type="caution">
    <text evidence="1">The sequence shown here is derived from an EMBL/GenBank/DDBJ whole genome shotgun (WGS) entry which is preliminary data.</text>
</comment>
<evidence type="ECO:0000313" key="2">
    <source>
        <dbReference type="Proteomes" id="UP001589789"/>
    </source>
</evidence>
<sequence length="109" mass="11551">MSATPAYEIPALESLAGIANDNLPEPLRHEAAARILLAARQLRGLVRATQDQDVVDAVAAGWDPRAVTALEFAEGLPVRTLDSLLGNASRWARAMRALIEDPRPGSAAA</sequence>
<accession>A0ABV6IM88</accession>
<keyword evidence="2" id="KW-1185">Reference proteome</keyword>
<protein>
    <submittedName>
        <fullName evidence="1">Uncharacterized protein</fullName>
    </submittedName>
</protein>
<name>A0ABV6IM88_9PROT</name>
<dbReference type="Proteomes" id="UP001589789">
    <property type="component" value="Unassembled WGS sequence"/>
</dbReference>
<reference evidence="1 2" key="1">
    <citation type="submission" date="2024-09" db="EMBL/GenBank/DDBJ databases">
        <authorList>
            <person name="Sun Q."/>
            <person name="Mori K."/>
        </authorList>
    </citation>
    <scope>NUCLEOTIDE SEQUENCE [LARGE SCALE GENOMIC DNA]</scope>
    <source>
        <strain evidence="1 2">CCM 7468</strain>
    </source>
</reference>
<gene>
    <name evidence="1" type="ORF">ACFFIC_04070</name>
</gene>